<keyword evidence="3" id="KW-1185">Reference proteome</keyword>
<feature type="region of interest" description="Disordered" evidence="1">
    <location>
        <begin position="155"/>
        <end position="174"/>
    </location>
</feature>
<reference evidence="2" key="1">
    <citation type="submission" date="2020-08" db="EMBL/GenBank/DDBJ databases">
        <title>Genome sequencing and assembly of the red palm weevil Rhynchophorus ferrugineus.</title>
        <authorList>
            <person name="Dias G.B."/>
            <person name="Bergman C.M."/>
            <person name="Manee M."/>
        </authorList>
    </citation>
    <scope>NUCLEOTIDE SEQUENCE</scope>
    <source>
        <strain evidence="2">AA-2017</strain>
        <tissue evidence="2">Whole larva</tissue>
    </source>
</reference>
<sequence>MPGSLSLPSLRNGGHIPPTSSLPSPTTYRLAPVRKVETSFLPLVLNTLNGYGGTDLHHENETATINEEIDTKTRDTKRILVFCCSQFNKNLAPKNKTDLTEGETGPKGTKRRDRDRRKKNGNEIDGPKATENINGRNLRFIRTTIGSRANLISERGRTRGWGDGGGGERGLIPK</sequence>
<name>A0A834IHP6_RHYFE</name>
<proteinExistence type="predicted"/>
<gene>
    <name evidence="2" type="ORF">GWI33_006415</name>
</gene>
<evidence type="ECO:0000313" key="3">
    <source>
        <dbReference type="Proteomes" id="UP000625711"/>
    </source>
</evidence>
<organism evidence="2 3">
    <name type="scientific">Rhynchophorus ferrugineus</name>
    <name type="common">Red palm weevil</name>
    <name type="synonym">Curculio ferrugineus</name>
    <dbReference type="NCBI Taxonomy" id="354439"/>
    <lineage>
        <taxon>Eukaryota</taxon>
        <taxon>Metazoa</taxon>
        <taxon>Ecdysozoa</taxon>
        <taxon>Arthropoda</taxon>
        <taxon>Hexapoda</taxon>
        <taxon>Insecta</taxon>
        <taxon>Pterygota</taxon>
        <taxon>Neoptera</taxon>
        <taxon>Endopterygota</taxon>
        <taxon>Coleoptera</taxon>
        <taxon>Polyphaga</taxon>
        <taxon>Cucujiformia</taxon>
        <taxon>Curculionidae</taxon>
        <taxon>Dryophthorinae</taxon>
        <taxon>Rhynchophorus</taxon>
    </lineage>
</organism>
<feature type="compositionally biased region" description="Gly residues" evidence="1">
    <location>
        <begin position="159"/>
        <end position="174"/>
    </location>
</feature>
<evidence type="ECO:0000256" key="1">
    <source>
        <dbReference type="SAM" id="MobiDB-lite"/>
    </source>
</evidence>
<feature type="region of interest" description="Disordered" evidence="1">
    <location>
        <begin position="93"/>
        <end position="131"/>
    </location>
</feature>
<evidence type="ECO:0000313" key="2">
    <source>
        <dbReference type="EMBL" id="KAF7280084.1"/>
    </source>
</evidence>
<protein>
    <submittedName>
        <fullName evidence="2">Uncharacterized protein</fullName>
    </submittedName>
</protein>
<dbReference type="EMBL" id="JAACXV010000322">
    <property type="protein sequence ID" value="KAF7280084.1"/>
    <property type="molecule type" value="Genomic_DNA"/>
</dbReference>
<accession>A0A834IHP6</accession>
<dbReference type="AlphaFoldDB" id="A0A834IHP6"/>
<comment type="caution">
    <text evidence="2">The sequence shown here is derived from an EMBL/GenBank/DDBJ whole genome shotgun (WGS) entry which is preliminary data.</text>
</comment>
<feature type="compositionally biased region" description="Low complexity" evidence="1">
    <location>
        <begin position="17"/>
        <end position="26"/>
    </location>
</feature>
<feature type="region of interest" description="Disordered" evidence="1">
    <location>
        <begin position="1"/>
        <end position="26"/>
    </location>
</feature>
<dbReference type="Proteomes" id="UP000625711">
    <property type="component" value="Unassembled WGS sequence"/>
</dbReference>
<feature type="compositionally biased region" description="Basic residues" evidence="1">
    <location>
        <begin position="108"/>
        <end position="119"/>
    </location>
</feature>